<dbReference type="EMBL" id="AUZX01003616">
    <property type="protein sequence ID" value="EQD73419.1"/>
    <property type="molecule type" value="Genomic_DNA"/>
</dbReference>
<evidence type="ECO:0000313" key="2">
    <source>
        <dbReference type="EMBL" id="EQD73419.1"/>
    </source>
</evidence>
<organism evidence="2">
    <name type="scientific">mine drainage metagenome</name>
    <dbReference type="NCBI Taxonomy" id="410659"/>
    <lineage>
        <taxon>unclassified sequences</taxon>
        <taxon>metagenomes</taxon>
        <taxon>ecological metagenomes</taxon>
    </lineage>
</organism>
<dbReference type="AlphaFoldDB" id="T1CW84"/>
<dbReference type="GO" id="GO:0016746">
    <property type="term" value="F:acyltransferase activity"/>
    <property type="evidence" value="ECO:0007669"/>
    <property type="project" value="InterPro"/>
</dbReference>
<dbReference type="SUPFAM" id="SSF53901">
    <property type="entry name" value="Thiolase-like"/>
    <property type="match status" value="1"/>
</dbReference>
<name>T1CW84_9ZZZZ</name>
<dbReference type="InterPro" id="IPR055140">
    <property type="entry name" value="Thiolase_C_2"/>
</dbReference>
<feature type="domain" description="Thiolase C-terminal" evidence="1">
    <location>
        <begin position="1"/>
        <end position="77"/>
    </location>
</feature>
<comment type="caution">
    <text evidence="2">The sequence shown here is derived from an EMBL/GenBank/DDBJ whole genome shotgun (WGS) entry which is preliminary data.</text>
</comment>
<reference evidence="2" key="2">
    <citation type="journal article" date="2014" name="ISME J.">
        <title>Microbial stratification in low pH oxic and suboxic macroscopic growths along an acid mine drainage.</title>
        <authorList>
            <person name="Mendez-Garcia C."/>
            <person name="Mesa V."/>
            <person name="Sprenger R.R."/>
            <person name="Richter M."/>
            <person name="Diez M.S."/>
            <person name="Solano J."/>
            <person name="Bargiela R."/>
            <person name="Golyshina O.V."/>
            <person name="Manteca A."/>
            <person name="Ramos J.L."/>
            <person name="Gallego J.R."/>
            <person name="Llorente I."/>
            <person name="Martins Dos Santos V.A."/>
            <person name="Jensen O.N."/>
            <person name="Pelaez A.I."/>
            <person name="Sanchez J."/>
            <person name="Ferrer M."/>
        </authorList>
    </citation>
    <scope>NUCLEOTIDE SEQUENCE</scope>
</reference>
<dbReference type="PANTHER" id="PTHR42870">
    <property type="entry name" value="ACETYL-COA C-ACETYLTRANSFERASE"/>
    <property type="match status" value="1"/>
</dbReference>
<dbReference type="InterPro" id="IPR016039">
    <property type="entry name" value="Thiolase-like"/>
</dbReference>
<protein>
    <submittedName>
        <fullName evidence="2">Thiolase</fullName>
    </submittedName>
</protein>
<dbReference type="Gene3D" id="3.40.47.10">
    <property type="match status" value="1"/>
</dbReference>
<feature type="non-terminal residue" evidence="2">
    <location>
        <position position="1"/>
    </location>
</feature>
<evidence type="ECO:0000259" key="1">
    <source>
        <dbReference type="Pfam" id="PF22691"/>
    </source>
</evidence>
<dbReference type="Pfam" id="PF22691">
    <property type="entry name" value="Thiolase_C_1"/>
    <property type="match status" value="1"/>
</dbReference>
<gene>
    <name evidence="2" type="ORF">B1A_04964</name>
</gene>
<reference evidence="2" key="1">
    <citation type="submission" date="2013-08" db="EMBL/GenBank/DDBJ databases">
        <authorList>
            <person name="Mendez C."/>
            <person name="Richter M."/>
            <person name="Ferrer M."/>
            <person name="Sanchez J."/>
        </authorList>
    </citation>
    <scope>NUCLEOTIDE SEQUENCE</scope>
</reference>
<sequence>ALEDLGFAGDGEAAALTLSGATRRTGRLPVNPDGGLKAKGHPIGATGVSQAYEVFVQLRRQAGARQVPGAERALAHN</sequence>
<proteinExistence type="predicted"/>
<accession>T1CW84</accession>
<dbReference type="PANTHER" id="PTHR42870:SF6">
    <property type="entry name" value="ACETYL-COA C-ACYLTRANSFERASE"/>
    <property type="match status" value="1"/>
</dbReference>